<dbReference type="GO" id="GO:0000155">
    <property type="term" value="F:phosphorelay sensor kinase activity"/>
    <property type="evidence" value="ECO:0007669"/>
    <property type="project" value="InterPro"/>
</dbReference>
<dbReference type="AlphaFoldDB" id="A0A8J6TU66"/>
<keyword evidence="5" id="KW-0808">Transferase</keyword>
<comment type="caution">
    <text evidence="5">The sequence shown here is derived from an EMBL/GenBank/DDBJ whole genome shotgun (WGS) entry which is preliminary data.</text>
</comment>
<reference evidence="5 6" key="1">
    <citation type="submission" date="2020-08" db="EMBL/GenBank/DDBJ databases">
        <title>Bridging the membrane lipid divide: bacteria of the FCB group superphylum have the potential to synthesize archaeal ether lipids.</title>
        <authorList>
            <person name="Villanueva L."/>
            <person name="Von Meijenfeldt F.A.B."/>
            <person name="Westbye A.B."/>
            <person name="Yadav S."/>
            <person name="Hopmans E.C."/>
            <person name="Dutilh B.E."/>
            <person name="Sinninghe Damste J.S."/>
        </authorList>
    </citation>
    <scope>NUCLEOTIDE SEQUENCE [LARGE SCALE GENOMIC DNA]</scope>
    <source>
        <strain evidence="5">NIOZ-UU17</strain>
    </source>
</reference>
<dbReference type="Gene3D" id="1.10.287.130">
    <property type="match status" value="1"/>
</dbReference>
<proteinExistence type="predicted"/>
<dbReference type="SUPFAM" id="SSF55874">
    <property type="entry name" value="ATPase domain of HSP90 chaperone/DNA topoisomerase II/histidine kinase"/>
    <property type="match status" value="1"/>
</dbReference>
<dbReference type="PANTHER" id="PTHR43065">
    <property type="entry name" value="SENSOR HISTIDINE KINASE"/>
    <property type="match status" value="1"/>
</dbReference>
<accession>A0A8J6TU66</accession>
<dbReference type="InterPro" id="IPR036890">
    <property type="entry name" value="HATPase_C_sf"/>
</dbReference>
<evidence type="ECO:0000259" key="4">
    <source>
        <dbReference type="PROSITE" id="PS50109"/>
    </source>
</evidence>
<dbReference type="SUPFAM" id="SSF48452">
    <property type="entry name" value="TPR-like"/>
    <property type="match status" value="1"/>
</dbReference>
<gene>
    <name evidence="5" type="ORF">H8D96_18215</name>
</gene>
<dbReference type="InterPro" id="IPR004358">
    <property type="entry name" value="Sig_transdc_His_kin-like_C"/>
</dbReference>
<dbReference type="InterPro" id="IPR036097">
    <property type="entry name" value="HisK_dim/P_sf"/>
</dbReference>
<dbReference type="Proteomes" id="UP000605201">
    <property type="component" value="Unassembled WGS sequence"/>
</dbReference>
<dbReference type="Pfam" id="PF02518">
    <property type="entry name" value="HATPase_c"/>
    <property type="match status" value="1"/>
</dbReference>
<dbReference type="SMART" id="SM00387">
    <property type="entry name" value="HATPase_c"/>
    <property type="match status" value="1"/>
</dbReference>
<dbReference type="EC" id="2.7.13.3" evidence="2"/>
<protein>
    <recommendedName>
        <fullName evidence="2">histidine kinase</fullName>
        <ecNumber evidence="2">2.7.13.3</ecNumber>
    </recommendedName>
</protein>
<dbReference type="InterPro" id="IPR005467">
    <property type="entry name" value="His_kinase_dom"/>
</dbReference>
<dbReference type="PRINTS" id="PR00344">
    <property type="entry name" value="BCTRLSENSOR"/>
</dbReference>
<evidence type="ECO:0000256" key="2">
    <source>
        <dbReference type="ARBA" id="ARBA00012438"/>
    </source>
</evidence>
<dbReference type="Gene3D" id="3.30.565.10">
    <property type="entry name" value="Histidine kinase-like ATPase, C-terminal domain"/>
    <property type="match status" value="1"/>
</dbReference>
<sequence>MTIENHKPNYEEIKREIRNTNERILALRNEGKISEAIEVCKEAIDKFPEDNPYSMIAGDLYYGLGDYNSSKELYMDFLRKMPASKNLFNEFANRYYKLKRVIPIEEFNAYNLELYSELEKGKVKEQNKLHCTNLILNELEQTYILDNETDQVVDLLNSDRNFVEATNRIKKLESTDSIRLELLLDRYILNRGRSATTFRVDGFCASVYEKIGKLNKALKISEEILLVKLDPVVMRTLFRICRKIGSYESANSILLKHPSILNLLDFNVLYELVYYFEYLDNYEKVYSTLKRIERNGAESIPIQKTVKNFYLSFGLLDDANRVSYHIDDLYSKKGEIDFKYSNELYESEAEFGSKMKELYSKLEHQKQLAAICDLSSGISHELGQPITNIRYTIQYYKRLFEKKLDKKIVITVFDSILEETRRMGRLVQRLSPITSSKSIDENFDIIERIKIRLNSESTRIKQKNILVRINPSEPIFYFGDPSKFDQVISNLLLNAISSIRYSKRHGTNRIDIYVSKTEEKILITFTDTGKGIPLKYRGKIFDPFFTTKPPGKGEGLGLFIVWNIVEYFGGDVELDPKYRNGARFNISLPLRNGTKKE</sequence>
<evidence type="ECO:0000313" key="5">
    <source>
        <dbReference type="EMBL" id="MBC8433850.1"/>
    </source>
</evidence>
<feature type="domain" description="Histidine kinase" evidence="4">
    <location>
        <begin position="377"/>
        <end position="592"/>
    </location>
</feature>
<dbReference type="PROSITE" id="PS50109">
    <property type="entry name" value="HIS_KIN"/>
    <property type="match status" value="1"/>
</dbReference>
<dbReference type="CDD" id="cd00082">
    <property type="entry name" value="HisKA"/>
    <property type="match status" value="1"/>
</dbReference>
<evidence type="ECO:0000256" key="1">
    <source>
        <dbReference type="ARBA" id="ARBA00000085"/>
    </source>
</evidence>
<evidence type="ECO:0000313" key="6">
    <source>
        <dbReference type="Proteomes" id="UP000605201"/>
    </source>
</evidence>
<organism evidence="5 6">
    <name type="scientific">Candidatus Desulfatibia vada</name>
    <dbReference type="NCBI Taxonomy" id="2841696"/>
    <lineage>
        <taxon>Bacteria</taxon>
        <taxon>Pseudomonadati</taxon>
        <taxon>Thermodesulfobacteriota</taxon>
        <taxon>Desulfobacteria</taxon>
        <taxon>Desulfobacterales</taxon>
        <taxon>Desulfobacterales incertae sedis</taxon>
        <taxon>Candidatus Desulfatibia</taxon>
    </lineage>
</organism>
<name>A0A8J6TU66_9BACT</name>
<comment type="catalytic activity">
    <reaction evidence="1">
        <text>ATP + protein L-histidine = ADP + protein N-phospho-L-histidine.</text>
        <dbReference type="EC" id="2.7.13.3"/>
    </reaction>
</comment>
<keyword evidence="3" id="KW-0597">Phosphoprotein</keyword>
<dbReference type="InterPro" id="IPR011990">
    <property type="entry name" value="TPR-like_helical_dom_sf"/>
</dbReference>
<evidence type="ECO:0000256" key="3">
    <source>
        <dbReference type="ARBA" id="ARBA00022553"/>
    </source>
</evidence>
<dbReference type="InterPro" id="IPR003661">
    <property type="entry name" value="HisK_dim/P_dom"/>
</dbReference>
<dbReference type="SUPFAM" id="SSF47384">
    <property type="entry name" value="Homodimeric domain of signal transducing histidine kinase"/>
    <property type="match status" value="1"/>
</dbReference>
<keyword evidence="5" id="KW-0418">Kinase</keyword>
<dbReference type="Gene3D" id="1.25.40.10">
    <property type="entry name" value="Tetratricopeptide repeat domain"/>
    <property type="match status" value="1"/>
</dbReference>
<dbReference type="InterPro" id="IPR003594">
    <property type="entry name" value="HATPase_dom"/>
</dbReference>
<dbReference type="EMBL" id="JACNIG010000344">
    <property type="protein sequence ID" value="MBC8433850.1"/>
    <property type="molecule type" value="Genomic_DNA"/>
</dbReference>